<keyword evidence="3" id="KW-0813">Transport</keyword>
<dbReference type="GO" id="GO:0005886">
    <property type="term" value="C:plasma membrane"/>
    <property type="evidence" value="ECO:0007669"/>
    <property type="project" value="UniProtKB-SubCell"/>
</dbReference>
<dbReference type="Proteomes" id="UP000050488">
    <property type="component" value="Unassembled WGS sequence"/>
</dbReference>
<evidence type="ECO:0000256" key="6">
    <source>
        <dbReference type="ARBA" id="ARBA00022989"/>
    </source>
</evidence>
<dbReference type="GO" id="GO:0022857">
    <property type="term" value="F:transmembrane transporter activity"/>
    <property type="evidence" value="ECO:0007669"/>
    <property type="project" value="InterPro"/>
</dbReference>
<dbReference type="Gene3D" id="1.10.3470.10">
    <property type="entry name" value="ABC transporter involved in vitamin B12 uptake, BtuC"/>
    <property type="match status" value="1"/>
</dbReference>
<dbReference type="Pfam" id="PF01032">
    <property type="entry name" value="FecCD"/>
    <property type="match status" value="1"/>
</dbReference>
<evidence type="ECO:0000256" key="1">
    <source>
        <dbReference type="ARBA" id="ARBA00004651"/>
    </source>
</evidence>
<dbReference type="AlphaFoldDB" id="A0A0Q0UH10"/>
<reference evidence="9 10" key="1">
    <citation type="submission" date="2015-10" db="EMBL/GenBank/DDBJ databases">
        <title>Corynebacteirum lowii and Corynebacterium oculi species nova, derived from human clinical disease and and emended description of Corynebacterium mastiditis.</title>
        <authorList>
            <person name="Bernard K."/>
            <person name="Pacheco A.L."/>
            <person name="Mcdougall C."/>
            <person name="Burtx T."/>
            <person name="Weibe D."/>
            <person name="Tyler S."/>
            <person name="Olson A.B."/>
            <person name="Cnockaert M."/>
            <person name="Eguchi H."/>
            <person name="Kuwahara T."/>
            <person name="Nakayama-Imaohji H."/>
            <person name="Boudewijins M."/>
            <person name="Van Hoecke F."/>
            <person name="Bernier A.-M."/>
            <person name="Vandamme P."/>
        </authorList>
    </citation>
    <scope>NUCLEOTIDE SEQUENCE [LARGE SCALE GENOMIC DNA]</scope>
    <source>
        <strain evidence="9 10">NML 130206</strain>
    </source>
</reference>
<accession>A0A0Q0UH10</accession>
<dbReference type="PANTHER" id="PTHR30472">
    <property type="entry name" value="FERRIC ENTEROBACTIN TRANSPORT SYSTEM PERMEASE PROTEIN"/>
    <property type="match status" value="1"/>
</dbReference>
<dbReference type="SUPFAM" id="SSF81345">
    <property type="entry name" value="ABC transporter involved in vitamin B12 uptake, BtuC"/>
    <property type="match status" value="1"/>
</dbReference>
<dbReference type="InterPro" id="IPR037294">
    <property type="entry name" value="ABC_BtuC-like"/>
</dbReference>
<evidence type="ECO:0000256" key="4">
    <source>
        <dbReference type="ARBA" id="ARBA00022475"/>
    </source>
</evidence>
<keyword evidence="10" id="KW-1185">Reference proteome</keyword>
<dbReference type="RefSeq" id="WP_082418604.1">
    <property type="nucleotide sequence ID" value="NZ_JAUSQY010000001.1"/>
</dbReference>
<evidence type="ECO:0000313" key="10">
    <source>
        <dbReference type="Proteomes" id="UP000050488"/>
    </source>
</evidence>
<name>A0A0Q0UH10_9CORY</name>
<keyword evidence="4" id="KW-1003">Cell membrane</keyword>
<dbReference type="GO" id="GO:0033214">
    <property type="term" value="P:siderophore-iron import into cell"/>
    <property type="evidence" value="ECO:0007669"/>
    <property type="project" value="TreeGrafter"/>
</dbReference>
<gene>
    <name evidence="9" type="primary">btuC</name>
    <name evidence="9" type="ORF">Clow_01623</name>
</gene>
<feature type="transmembrane region" description="Helical" evidence="8">
    <location>
        <begin position="12"/>
        <end position="31"/>
    </location>
</feature>
<organism evidence="9 10">
    <name type="scientific">Corynebacterium lowii</name>
    <dbReference type="NCBI Taxonomy" id="1544413"/>
    <lineage>
        <taxon>Bacteria</taxon>
        <taxon>Bacillati</taxon>
        <taxon>Actinomycetota</taxon>
        <taxon>Actinomycetes</taxon>
        <taxon>Mycobacteriales</taxon>
        <taxon>Corynebacteriaceae</taxon>
        <taxon>Corynebacterium</taxon>
    </lineage>
</organism>
<evidence type="ECO:0000313" key="9">
    <source>
        <dbReference type="EMBL" id="KQB85883.1"/>
    </source>
</evidence>
<feature type="transmembrane region" description="Helical" evidence="8">
    <location>
        <begin position="37"/>
        <end position="58"/>
    </location>
</feature>
<evidence type="ECO:0000256" key="8">
    <source>
        <dbReference type="SAM" id="Phobius"/>
    </source>
</evidence>
<protein>
    <submittedName>
        <fullName evidence="9">Vitamin B12 import system permease protein BtuC</fullName>
    </submittedName>
</protein>
<evidence type="ECO:0000256" key="7">
    <source>
        <dbReference type="ARBA" id="ARBA00023136"/>
    </source>
</evidence>
<dbReference type="InterPro" id="IPR000522">
    <property type="entry name" value="ABC_transptr_permease_BtuC"/>
</dbReference>
<keyword evidence="6 8" id="KW-1133">Transmembrane helix</keyword>
<evidence type="ECO:0000256" key="2">
    <source>
        <dbReference type="ARBA" id="ARBA00007935"/>
    </source>
</evidence>
<comment type="subcellular location">
    <subcellularLocation>
        <location evidence="1">Cell membrane</location>
        <topology evidence="1">Multi-pass membrane protein</topology>
    </subcellularLocation>
</comment>
<dbReference type="PANTHER" id="PTHR30472:SF67">
    <property type="entry name" value="PERMEASE OF ABC TRANSPORTER-RELATED"/>
    <property type="match status" value="1"/>
</dbReference>
<dbReference type="STRING" id="1544413.Clow_01623"/>
<evidence type="ECO:0000256" key="5">
    <source>
        <dbReference type="ARBA" id="ARBA00022692"/>
    </source>
</evidence>
<keyword evidence="7 8" id="KW-0472">Membrane</keyword>
<proteinExistence type="inferred from homology"/>
<comment type="caution">
    <text evidence="9">The sequence shown here is derived from an EMBL/GenBank/DDBJ whole genome shotgun (WGS) entry which is preliminary data.</text>
</comment>
<keyword evidence="5 8" id="KW-0812">Transmembrane</keyword>
<dbReference type="EMBL" id="LKEV01000005">
    <property type="protein sequence ID" value="KQB85883.1"/>
    <property type="molecule type" value="Genomic_DNA"/>
</dbReference>
<comment type="similarity">
    <text evidence="2">Belongs to the binding-protein-dependent transport system permease family. FecCD subfamily.</text>
</comment>
<evidence type="ECO:0000256" key="3">
    <source>
        <dbReference type="ARBA" id="ARBA00022448"/>
    </source>
</evidence>
<sequence>MVCNQLADPFILGISSGASVGAATVVALGAFSALGMWALSAAVFLGALTSAALVFTLAGGHKSLSPNRLILTGRSSPSASRL</sequence>